<feature type="region of interest" description="Disordered" evidence="4">
    <location>
        <begin position="133"/>
        <end position="220"/>
    </location>
</feature>
<evidence type="ECO:0000256" key="3">
    <source>
        <dbReference type="HAMAP-Rule" id="MF_03057"/>
    </source>
</evidence>
<dbReference type="EMBL" id="JARVKF010000417">
    <property type="protein sequence ID" value="KAK9415367.1"/>
    <property type="molecule type" value="Genomic_DNA"/>
</dbReference>
<dbReference type="Proteomes" id="UP001408356">
    <property type="component" value="Unassembled WGS sequence"/>
</dbReference>
<keyword evidence="2 3" id="KW-0143">Chaperone</keyword>
<dbReference type="Gene3D" id="1.10.150.250">
    <property type="entry name" value="Flavinator of succinate dehydrogenase"/>
    <property type="match status" value="1"/>
</dbReference>
<evidence type="ECO:0000313" key="6">
    <source>
        <dbReference type="Proteomes" id="UP001408356"/>
    </source>
</evidence>
<dbReference type="PANTHER" id="PTHR12469">
    <property type="entry name" value="PROTEIN EMI5 HOMOLOG, MITOCHONDRIAL"/>
    <property type="match status" value="1"/>
</dbReference>
<evidence type="ECO:0000256" key="2">
    <source>
        <dbReference type="ARBA" id="ARBA00023186"/>
    </source>
</evidence>
<gene>
    <name evidence="5" type="ORF">SUNI508_10557</name>
</gene>
<proteinExistence type="inferred from homology"/>
<feature type="compositionally biased region" description="Low complexity" evidence="4">
    <location>
        <begin position="133"/>
        <end position="148"/>
    </location>
</feature>
<protein>
    <recommendedName>
        <fullName evidence="3">Succinate dehydrogenase assembly factor 2, mitochondrial</fullName>
        <shortName evidence="3">SDH assembly factor 2</shortName>
        <shortName evidence="3">SDHAF2</shortName>
    </recommendedName>
</protein>
<keyword evidence="6" id="KW-1185">Reference proteome</keyword>
<keyword evidence="1 3" id="KW-0496">Mitochondrion</keyword>
<dbReference type="InterPro" id="IPR036714">
    <property type="entry name" value="SDH_sf"/>
</dbReference>
<evidence type="ECO:0000313" key="5">
    <source>
        <dbReference type="EMBL" id="KAK9415367.1"/>
    </source>
</evidence>
<sequence length="272" mass="29239">MTVLRSILRRTAAPRAIAAAVRPFSASTSFAARVSNAPPAGPPSGGEMGVGELEGAEFKIEPLRRVGEDEKTMRARLVYQSRKRGTLESDLLLSTFADAYLPKMSQEQMAQYDRFLDENDWDIYYWATQEAPSPATESLSSSPPSSSSDTAYAGDAEAQAAVKSASSQTTTQASSWKPTSPFQEAANDITAPPGQAGKNAAAAAAAASEEPYRKPGEGEWAQTVGTFKPAYRPVPVRWKDSEVLTLLREHVKRRSMGGKEGGGMGFMPNLKN</sequence>
<comment type="subunit">
    <text evidence="3">Interacts with the flavoprotein subunit within the SDH catalytic dimer.</text>
</comment>
<comment type="similarity">
    <text evidence="3">Belongs to the SDHAF2 family.</text>
</comment>
<evidence type="ECO:0000256" key="1">
    <source>
        <dbReference type="ARBA" id="ARBA00023128"/>
    </source>
</evidence>
<dbReference type="Pfam" id="PF03937">
    <property type="entry name" value="Sdh5"/>
    <property type="match status" value="1"/>
</dbReference>
<evidence type="ECO:0000256" key="4">
    <source>
        <dbReference type="SAM" id="MobiDB-lite"/>
    </source>
</evidence>
<comment type="function">
    <text evidence="3">Plays an essential role in the assembly of succinate dehydrogenase (SDH), an enzyme complex (also referred to as respiratory complex II) that is a component of both the tricarboxylic acid (TCA) cycle and the mitochondrial electron transport chain, and which couples the oxidation of succinate to fumarate with the reduction of ubiquinone (coenzyme Q) to ubiquinol. Required for flavinylation (covalent attachment of FAD) of the flavoprotein subunit of the SDH catalytic dimer.</text>
</comment>
<comment type="subcellular location">
    <subcellularLocation>
        <location evidence="3">Mitochondrion matrix</location>
    </subcellularLocation>
</comment>
<reference evidence="5 6" key="1">
    <citation type="journal article" date="2024" name="J. Plant Pathol.">
        <title>Sequence and assembly of the genome of Seiridium unicorne, isolate CBS 538.82, causal agent of cypress canker disease.</title>
        <authorList>
            <person name="Scali E."/>
            <person name="Rocca G.D."/>
            <person name="Danti R."/>
            <person name="Garbelotto M."/>
            <person name="Barberini S."/>
            <person name="Baroncelli R."/>
            <person name="Emiliani G."/>
        </authorList>
    </citation>
    <scope>NUCLEOTIDE SEQUENCE [LARGE SCALE GENOMIC DNA]</scope>
    <source>
        <strain evidence="5 6">BM-138-508</strain>
    </source>
</reference>
<dbReference type="HAMAP" id="MF_03057">
    <property type="entry name" value="SDHAF2"/>
    <property type="match status" value="1"/>
</dbReference>
<dbReference type="SUPFAM" id="SSF109910">
    <property type="entry name" value="YgfY-like"/>
    <property type="match status" value="1"/>
</dbReference>
<name>A0ABR2UL64_9PEZI</name>
<dbReference type="InterPro" id="IPR005631">
    <property type="entry name" value="SDH"/>
</dbReference>
<comment type="caution">
    <text evidence="5">The sequence shown here is derived from an EMBL/GenBank/DDBJ whole genome shotgun (WGS) entry which is preliminary data.</text>
</comment>
<dbReference type="PANTHER" id="PTHR12469:SF2">
    <property type="entry name" value="SUCCINATE DEHYDROGENASE ASSEMBLY FACTOR 2, MITOCHONDRIAL"/>
    <property type="match status" value="1"/>
</dbReference>
<feature type="compositionally biased region" description="Low complexity" evidence="4">
    <location>
        <begin position="158"/>
        <end position="175"/>
    </location>
</feature>
<accession>A0ABR2UL64</accession>
<dbReference type="InterPro" id="IPR028882">
    <property type="entry name" value="SDHAF2"/>
</dbReference>
<organism evidence="5 6">
    <name type="scientific">Seiridium unicorne</name>
    <dbReference type="NCBI Taxonomy" id="138068"/>
    <lineage>
        <taxon>Eukaryota</taxon>
        <taxon>Fungi</taxon>
        <taxon>Dikarya</taxon>
        <taxon>Ascomycota</taxon>
        <taxon>Pezizomycotina</taxon>
        <taxon>Sordariomycetes</taxon>
        <taxon>Xylariomycetidae</taxon>
        <taxon>Amphisphaeriales</taxon>
        <taxon>Sporocadaceae</taxon>
        <taxon>Seiridium</taxon>
    </lineage>
</organism>